<reference evidence="2 3" key="1">
    <citation type="submission" date="2016-09" db="EMBL/GenBank/DDBJ databases">
        <title>Pseudoalteromonas amylolytica sp. nov., isolated from the surface seawater.</title>
        <authorList>
            <person name="Wu Y.-H."/>
            <person name="Cheng H."/>
            <person name="Jin X.-B."/>
            <person name="Wang C.-S."/>
            <person name="Xu X.-W."/>
        </authorList>
    </citation>
    <scope>NUCLEOTIDE SEQUENCE [LARGE SCALE GENOMIC DNA]</scope>
    <source>
        <strain evidence="2 3">JW1</strain>
    </source>
</reference>
<gene>
    <name evidence="2" type="ORF">BET10_07750</name>
</gene>
<comment type="caution">
    <text evidence="2">The sequence shown here is derived from an EMBL/GenBank/DDBJ whole genome shotgun (WGS) entry which is preliminary data.</text>
</comment>
<dbReference type="STRING" id="1859457.BET10_07750"/>
<organism evidence="2 3">
    <name type="scientific">Pseudoalteromonas amylolytica</name>
    <dbReference type="NCBI Taxonomy" id="1859457"/>
    <lineage>
        <taxon>Bacteria</taxon>
        <taxon>Pseudomonadati</taxon>
        <taxon>Pseudomonadota</taxon>
        <taxon>Gammaproteobacteria</taxon>
        <taxon>Alteromonadales</taxon>
        <taxon>Pseudoalteromonadaceae</taxon>
        <taxon>Pseudoalteromonas</taxon>
    </lineage>
</organism>
<keyword evidence="3" id="KW-1185">Reference proteome</keyword>
<feature type="chain" id="PRO_5010372875" evidence="1">
    <location>
        <begin position="21"/>
        <end position="1419"/>
    </location>
</feature>
<dbReference type="OrthoDB" id="6313756at2"/>
<accession>A0A1S1N0T5</accession>
<name>A0A1S1N0T5_9GAMM</name>
<proteinExistence type="predicted"/>
<protein>
    <submittedName>
        <fullName evidence="2">Uncharacterized protein</fullName>
    </submittedName>
</protein>
<evidence type="ECO:0000313" key="3">
    <source>
        <dbReference type="Proteomes" id="UP000179786"/>
    </source>
</evidence>
<dbReference type="Proteomes" id="UP000179786">
    <property type="component" value="Unassembled WGS sequence"/>
</dbReference>
<dbReference type="EMBL" id="MKJU01000022">
    <property type="protein sequence ID" value="OHU92203.1"/>
    <property type="molecule type" value="Genomic_DNA"/>
</dbReference>
<feature type="signal peptide" evidence="1">
    <location>
        <begin position="1"/>
        <end position="20"/>
    </location>
</feature>
<evidence type="ECO:0000313" key="2">
    <source>
        <dbReference type="EMBL" id="OHU92203.1"/>
    </source>
</evidence>
<evidence type="ECO:0000256" key="1">
    <source>
        <dbReference type="SAM" id="SignalP"/>
    </source>
</evidence>
<dbReference type="RefSeq" id="WP_070984006.1">
    <property type="nucleotide sequence ID" value="NZ_MKJU01000022.1"/>
</dbReference>
<keyword evidence="1" id="KW-0732">Signal</keyword>
<sequence>MSAIHSIAFVLLAFTLTVCASPHKLHRSPAWLIQQGDRHVAQDGPATFSLAAHTDRQLFLPAGHWLELPNLDDNRLLVWQSYTLGSKRRVYKDELSCTPTRCQINAAADNRLISIENVTSDIMSLELREGQYLHHRSPYKQTVALPLDILTINKAHQYETFYHLKPHRTVSVTFQQAQKLKLSVKQLLTDSPHQTGKVYAFIDKQAVSVLPLSNAVADEYFSHPVSISHDDYIDVPAQSTLTLKSYGNALVQITRSNRPFLDTDSAQKQQESLLNPYWINSLTNQLDSIIVKQDVRPLTQIDYAKATPLAHKRHQQFVGMVTTRNFLTPKQSDVRTKTKHEHSLALQGVRFANKTIYPIQSILELEHHQLDKQLTFDLQHSVNATTQITLYVRAQQQTELTATLGKRSYTIAINHTGLFHRIELNHAHHAQQLVLDAGQTMLEVAVAIQELSPLIDSELLFMQPGKLVKKSPALYAKLTQHQQEVTQAYLDSLQPYSATQPDTLTLSYREQRHIIEQAPVQLHNSPQSLLPNLKRLVHSAYDDIVFEAWVLRIRVLDKLNYGLLAQRYLEGLIKHQSATVRQFAAKQLLARYQLASLEYKIQGLCTLFSEYLTQCSTLIPTLYETQSKRQFALWLSHDYREKLDHNSTLLADLNYLHLSKGSTNAAPLFSIYHHGQSPLHSVTGPYQAYTLKQDQRIRIVARQPLTLKIGARTQHQNPRQQRTAWLHLNLSDKAMMLPIFSDISSRTLDGSEHLMSVAATGYVQLQANERLDISASEMSYINISALHNNLLINQGINHITTDYQHLPFSQLLSSAQIGVKTQLTNTLKRLSNQNLTEAQFTALFARVDPTILTPDEMILFKRIAHFGQWQNVTQYKAFLGTQLILLDDLEQLSLAEQLTRHASKNTHLSGILLRPYHTLSLDVSQLEPSNSKVRIHFSGAELAGQQTAKVTIQAGERHYDYTLHDVSMTEHLLTTSDIANGVIRLRWHNPYQSQLLSVQTLEKQGKHWRNIDLAQKQRFYLTDEQQPLVIELAQDALVKIEYLSDNKRHHVERFYPSGKHTLAVENARLLRAFIWQMTNNNHKLPVSPNADTSSTWAKVAMSPATLQPFIQSNYAVTQDAVNITGYIKAEHQGESNFDDQLQQHQSHEWGVNFRYKANSNWYKLSIAKQHDDVYYNTYQLIGRTDWLAEKSDWYAQTQLQVNWQPQQKEFNNLLSGRLTLAVGQRWQVDETHVKQWWMQPYYFYSDAKSSDLALSNRVSPDILTSYKHNHPYGWRFGYQHGYQNRVDQRLSYRAQLSSNKDWYSLDNIRFNVFASQFYQGHILSAQLTARYAFSDEHRTQSQWQYLSSIGWQKWYAITPKLAVKIALDLEQNWRLDEHSVALQVTFGNVPSTGFGPFGYTEQSFQSLSFTQLMQQVNDE</sequence>